<keyword evidence="3" id="KW-0862">Zinc</keyword>
<dbReference type="AlphaFoldDB" id="A0A8C4T3R2"/>
<dbReference type="Pfam" id="PF15227">
    <property type="entry name" value="zf-C3HC4_4"/>
    <property type="match status" value="1"/>
</dbReference>
<reference evidence="8" key="1">
    <citation type="submission" date="2021-06" db="EMBL/GenBank/DDBJ databases">
        <authorList>
            <consortium name="Wellcome Sanger Institute Data Sharing"/>
        </authorList>
    </citation>
    <scope>NUCLEOTIDE SEQUENCE [LARGE SCALE GENOMIC DNA]</scope>
</reference>
<evidence type="ECO:0000313" key="9">
    <source>
        <dbReference type="Proteomes" id="UP000694620"/>
    </source>
</evidence>
<dbReference type="GO" id="GO:0008270">
    <property type="term" value="F:zinc ion binding"/>
    <property type="evidence" value="ECO:0007669"/>
    <property type="project" value="UniProtKB-KW"/>
</dbReference>
<dbReference type="Gene3D" id="3.30.40.10">
    <property type="entry name" value="Zinc/RING finger domain, C3HC4 (zinc finger)"/>
    <property type="match status" value="1"/>
</dbReference>
<dbReference type="PROSITE" id="PS50089">
    <property type="entry name" value="ZF_RING_2"/>
    <property type="match status" value="1"/>
</dbReference>
<evidence type="ECO:0000259" key="7">
    <source>
        <dbReference type="PROSITE" id="PS50119"/>
    </source>
</evidence>
<dbReference type="InterPro" id="IPR001841">
    <property type="entry name" value="Znf_RING"/>
</dbReference>
<dbReference type="Gene3D" id="4.10.830.40">
    <property type="match status" value="1"/>
</dbReference>
<dbReference type="SUPFAM" id="SSF57850">
    <property type="entry name" value="RING/U-box"/>
    <property type="match status" value="1"/>
</dbReference>
<dbReference type="PANTHER" id="PTHR25465:SF14">
    <property type="entry name" value="E3 UBIQUITIN-PROTEIN LIGASE TRIM65"/>
    <property type="match status" value="1"/>
</dbReference>
<name>A0A8C4T3R2_ERPCA</name>
<dbReference type="SUPFAM" id="SSF57845">
    <property type="entry name" value="B-box zinc-binding domain"/>
    <property type="match status" value="1"/>
</dbReference>
<dbReference type="SMART" id="SM00184">
    <property type="entry name" value="RING"/>
    <property type="match status" value="1"/>
</dbReference>
<dbReference type="InterPro" id="IPR051051">
    <property type="entry name" value="E3_ubiq-ligase_TRIM/RNF"/>
</dbReference>
<dbReference type="Pfam" id="PF25600">
    <property type="entry name" value="TRIM_CC"/>
    <property type="match status" value="1"/>
</dbReference>
<feature type="coiled-coil region" evidence="5">
    <location>
        <begin position="236"/>
        <end position="280"/>
    </location>
</feature>
<protein>
    <submittedName>
        <fullName evidence="8">E3 ubiquitin-protein ligase TRIM47-like</fullName>
    </submittedName>
</protein>
<feature type="domain" description="RING-type" evidence="6">
    <location>
        <begin position="15"/>
        <end position="55"/>
    </location>
</feature>
<dbReference type="InterPro" id="IPR013083">
    <property type="entry name" value="Znf_RING/FYVE/PHD"/>
</dbReference>
<sequence length="307" mass="35455">MAEATSSASQDLFNCPVCLEPQNDPVSIPCGHIHCMTCITSFWDQTGDYSCPQCRQTFVSRPALQRNTLVAEQSDADPSCVVCDICTWRKLRAVKFCLTCLASYCEEHIQFHQESEALRRHVLVEPNGHIQQKMCTRHQKVLQLFCRTDQTAVCYLCLTGDHQGHDANTTEEERAVKQIELGVTQSKLLKRIQEKQEELHQIRHNIDLLKSSAERETQESRKIFTSLVCIIEDAQKKVIELIRQQETREMEKAERAMSQLEKEIEELKKKNAELTELSKTVDHIHFLQVRALLLKKSKAFLTYFDFK</sequence>
<organism evidence="8 9">
    <name type="scientific">Erpetoichthys calabaricus</name>
    <name type="common">Rope fish</name>
    <name type="synonym">Calamoichthys calabaricus</name>
    <dbReference type="NCBI Taxonomy" id="27687"/>
    <lineage>
        <taxon>Eukaryota</taxon>
        <taxon>Metazoa</taxon>
        <taxon>Chordata</taxon>
        <taxon>Craniata</taxon>
        <taxon>Vertebrata</taxon>
        <taxon>Euteleostomi</taxon>
        <taxon>Actinopterygii</taxon>
        <taxon>Polypteriformes</taxon>
        <taxon>Polypteridae</taxon>
        <taxon>Erpetoichthys</taxon>
    </lineage>
</organism>
<feature type="domain" description="B box-type" evidence="7">
    <location>
        <begin position="130"/>
        <end position="170"/>
    </location>
</feature>
<gene>
    <name evidence="8" type="primary">LOC114661936</name>
</gene>
<reference evidence="8" key="3">
    <citation type="submission" date="2025-09" db="UniProtKB">
        <authorList>
            <consortium name="Ensembl"/>
        </authorList>
    </citation>
    <scope>IDENTIFICATION</scope>
</reference>
<dbReference type="GeneTree" id="ENSGT01150000286931"/>
<dbReference type="InterPro" id="IPR058030">
    <property type="entry name" value="TRIM8/14/16/25/29/45/65_CC"/>
</dbReference>
<evidence type="ECO:0000256" key="1">
    <source>
        <dbReference type="ARBA" id="ARBA00022723"/>
    </source>
</evidence>
<dbReference type="SMART" id="SM00336">
    <property type="entry name" value="BBOX"/>
    <property type="match status" value="1"/>
</dbReference>
<dbReference type="PANTHER" id="PTHR25465">
    <property type="entry name" value="B-BOX DOMAIN CONTAINING"/>
    <property type="match status" value="1"/>
</dbReference>
<proteinExistence type="predicted"/>
<dbReference type="InterPro" id="IPR000315">
    <property type="entry name" value="Znf_B-box"/>
</dbReference>
<evidence type="ECO:0000256" key="2">
    <source>
        <dbReference type="ARBA" id="ARBA00022771"/>
    </source>
</evidence>
<dbReference type="CDD" id="cd19769">
    <property type="entry name" value="Bbox2_TRIM16-like"/>
    <property type="match status" value="1"/>
</dbReference>
<evidence type="ECO:0000259" key="6">
    <source>
        <dbReference type="PROSITE" id="PS50089"/>
    </source>
</evidence>
<feature type="coiled-coil region" evidence="5">
    <location>
        <begin position="185"/>
        <end position="212"/>
    </location>
</feature>
<evidence type="ECO:0000256" key="4">
    <source>
        <dbReference type="PROSITE-ProRule" id="PRU00024"/>
    </source>
</evidence>
<evidence type="ECO:0000256" key="5">
    <source>
        <dbReference type="SAM" id="Coils"/>
    </source>
</evidence>
<keyword evidence="1" id="KW-0479">Metal-binding</keyword>
<dbReference type="Proteomes" id="UP000694620">
    <property type="component" value="Chromosome 12"/>
</dbReference>
<dbReference type="Ensembl" id="ENSECRT00000025413.1">
    <property type="protein sequence ID" value="ENSECRP00000024874.1"/>
    <property type="gene ID" value="ENSECRG00000016848.1"/>
</dbReference>
<dbReference type="Gene3D" id="3.30.160.60">
    <property type="entry name" value="Classic Zinc Finger"/>
    <property type="match status" value="1"/>
</dbReference>
<evidence type="ECO:0000313" key="8">
    <source>
        <dbReference type="Ensembl" id="ENSECRP00000024874.1"/>
    </source>
</evidence>
<keyword evidence="9" id="KW-1185">Reference proteome</keyword>
<keyword evidence="2 4" id="KW-0863">Zinc-finger</keyword>
<dbReference type="PROSITE" id="PS50119">
    <property type="entry name" value="ZF_BBOX"/>
    <property type="match status" value="1"/>
</dbReference>
<reference evidence="8" key="2">
    <citation type="submission" date="2025-08" db="UniProtKB">
        <authorList>
            <consortium name="Ensembl"/>
        </authorList>
    </citation>
    <scope>IDENTIFICATION</scope>
</reference>
<accession>A0A8C4T3R2</accession>
<dbReference type="Pfam" id="PF00643">
    <property type="entry name" value="zf-B_box"/>
    <property type="match status" value="1"/>
</dbReference>
<keyword evidence="5" id="KW-0175">Coiled coil</keyword>
<evidence type="ECO:0000256" key="3">
    <source>
        <dbReference type="ARBA" id="ARBA00022833"/>
    </source>
</evidence>